<evidence type="ECO:0000256" key="5">
    <source>
        <dbReference type="ARBA" id="ARBA00022898"/>
    </source>
</evidence>
<evidence type="ECO:0000313" key="10">
    <source>
        <dbReference type="Proteomes" id="UP001623232"/>
    </source>
</evidence>
<comment type="cofactor">
    <cofactor evidence="1 7">
        <name>pyridoxal 5'-phosphate</name>
        <dbReference type="ChEBI" id="CHEBI:597326"/>
    </cofactor>
</comment>
<name>A0ABZ2XTZ2_9RHOB</name>
<dbReference type="GO" id="GO:0008483">
    <property type="term" value="F:transaminase activity"/>
    <property type="evidence" value="ECO:0007669"/>
    <property type="project" value="UniProtKB-KW"/>
</dbReference>
<dbReference type="InterPro" id="IPR004839">
    <property type="entry name" value="Aminotransferase_I/II_large"/>
</dbReference>
<proteinExistence type="inferred from homology"/>
<dbReference type="InterPro" id="IPR015422">
    <property type="entry name" value="PyrdxlP-dep_Trfase_small"/>
</dbReference>
<feature type="domain" description="Aminotransferase class I/classII large" evidence="8">
    <location>
        <begin position="37"/>
        <end position="391"/>
    </location>
</feature>
<dbReference type="EMBL" id="CP123584">
    <property type="protein sequence ID" value="WZK88802.1"/>
    <property type="molecule type" value="Genomic_DNA"/>
</dbReference>
<comment type="similarity">
    <text evidence="2 7">Belongs to the class-I pyridoxal-phosphate-dependent aminotransferase family.</text>
</comment>
<dbReference type="InterPro" id="IPR004838">
    <property type="entry name" value="NHTrfase_class1_PyrdxlP-BS"/>
</dbReference>
<evidence type="ECO:0000313" key="9">
    <source>
        <dbReference type="EMBL" id="WZK88802.1"/>
    </source>
</evidence>
<dbReference type="InterPro" id="IPR015424">
    <property type="entry name" value="PyrdxlP-dep_Trfase"/>
</dbReference>
<dbReference type="PANTHER" id="PTHR46383">
    <property type="entry name" value="ASPARTATE AMINOTRANSFERASE"/>
    <property type="match status" value="1"/>
</dbReference>
<evidence type="ECO:0000256" key="7">
    <source>
        <dbReference type="RuleBase" id="RU000481"/>
    </source>
</evidence>
<dbReference type="InterPro" id="IPR015421">
    <property type="entry name" value="PyrdxlP-dep_Trfase_major"/>
</dbReference>
<dbReference type="CDD" id="cd00609">
    <property type="entry name" value="AAT_like"/>
    <property type="match status" value="1"/>
</dbReference>
<dbReference type="PANTHER" id="PTHR46383:SF1">
    <property type="entry name" value="ASPARTATE AMINOTRANSFERASE"/>
    <property type="match status" value="1"/>
</dbReference>
<evidence type="ECO:0000256" key="4">
    <source>
        <dbReference type="ARBA" id="ARBA00022679"/>
    </source>
</evidence>
<comment type="catalytic activity">
    <reaction evidence="6">
        <text>L-aspartate + 2-oxoglutarate = oxaloacetate + L-glutamate</text>
        <dbReference type="Rhea" id="RHEA:21824"/>
        <dbReference type="ChEBI" id="CHEBI:16452"/>
        <dbReference type="ChEBI" id="CHEBI:16810"/>
        <dbReference type="ChEBI" id="CHEBI:29985"/>
        <dbReference type="ChEBI" id="CHEBI:29991"/>
        <dbReference type="EC" id="2.6.1.1"/>
    </reaction>
</comment>
<gene>
    <name evidence="9" type="ORF">QEZ52_19740</name>
</gene>
<keyword evidence="4 7" id="KW-0808">Transferase</keyword>
<dbReference type="Proteomes" id="UP001623232">
    <property type="component" value="Chromosome"/>
</dbReference>
<dbReference type="SUPFAM" id="SSF53383">
    <property type="entry name" value="PLP-dependent transferases"/>
    <property type="match status" value="1"/>
</dbReference>
<organism evidence="9 10">
    <name type="scientific">Aliisedimentitalea scapharcae</name>
    <dbReference type="NCBI Taxonomy" id="1524259"/>
    <lineage>
        <taxon>Bacteria</taxon>
        <taxon>Pseudomonadati</taxon>
        <taxon>Pseudomonadota</taxon>
        <taxon>Alphaproteobacteria</taxon>
        <taxon>Rhodobacterales</taxon>
        <taxon>Roseobacteraceae</taxon>
        <taxon>Aliisedimentitalea</taxon>
    </lineage>
</organism>
<dbReference type="Pfam" id="PF00155">
    <property type="entry name" value="Aminotran_1_2"/>
    <property type="match status" value="1"/>
</dbReference>
<accession>A0ABZ2XTZ2</accession>
<dbReference type="EC" id="2.6.1.-" evidence="7"/>
<reference evidence="9 10" key="1">
    <citation type="submission" date="2023-04" db="EMBL/GenBank/DDBJ databases">
        <title>Complete genome sequence of Alisedimentitalea scapharcae.</title>
        <authorList>
            <person name="Rong J.-C."/>
            <person name="Yi M.-L."/>
            <person name="Zhao Q."/>
        </authorList>
    </citation>
    <scope>NUCLEOTIDE SEQUENCE [LARGE SCALE GENOMIC DNA]</scope>
    <source>
        <strain evidence="9 10">KCTC 42119</strain>
    </source>
</reference>
<protein>
    <recommendedName>
        <fullName evidence="7">Aminotransferase</fullName>
        <ecNumber evidence="7">2.6.1.-</ecNumber>
    </recommendedName>
</protein>
<keyword evidence="10" id="KW-1185">Reference proteome</keyword>
<evidence type="ECO:0000256" key="2">
    <source>
        <dbReference type="ARBA" id="ARBA00007441"/>
    </source>
</evidence>
<evidence type="ECO:0000259" key="8">
    <source>
        <dbReference type="Pfam" id="PF00155"/>
    </source>
</evidence>
<dbReference type="Gene3D" id="3.90.1150.10">
    <property type="entry name" value="Aspartate Aminotransferase, domain 1"/>
    <property type="match status" value="1"/>
</dbReference>
<dbReference type="Gene3D" id="3.40.640.10">
    <property type="entry name" value="Type I PLP-dependent aspartate aminotransferase-like (Major domain)"/>
    <property type="match status" value="1"/>
</dbReference>
<evidence type="ECO:0000256" key="3">
    <source>
        <dbReference type="ARBA" id="ARBA00022576"/>
    </source>
</evidence>
<dbReference type="PROSITE" id="PS00105">
    <property type="entry name" value="AA_TRANSFER_CLASS_1"/>
    <property type="match status" value="1"/>
</dbReference>
<evidence type="ECO:0000256" key="6">
    <source>
        <dbReference type="ARBA" id="ARBA00049185"/>
    </source>
</evidence>
<sequence length="399" mass="42658">MTNIANFRRSRRASALNLSEIAHVSDAAEALRAAGKPVLTFGTGEPDFPTPVHVIEAAHQAALRGDTTYTSTQGTPALRQAVADQAGFETDPAEVLISTGAKQVLSNALLATVDPGDEVIVPAPYWTSYSDIIDFCEATLVSVPCPASSGFLLTPEALEMAITDKTRWLMLNSPGNPSGVMYSADQLRALADVLRRYPHVWILADEIYQHIAYVPFTSFRNAAPDLADRTLIVNGVSKAYAMTGWRIGWGIGPVPLIKAMTAIQGQSTSGACSVAQAASVAALTGPQDHLETRSTEFRARRDLVVQGLNAIDGLICPEPSGAFYVFPSCSGVFGQVTPQGKTIETDADYCSYLLDEALVALVPGRAFGLPGYFRLSYAYSKAELREGLRRIAAATAELK</sequence>
<keyword evidence="5" id="KW-0663">Pyridoxal phosphate</keyword>
<dbReference type="RefSeq" id="WP_406646424.1">
    <property type="nucleotide sequence ID" value="NZ_CP123584.1"/>
</dbReference>
<keyword evidence="3 7" id="KW-0032">Aminotransferase</keyword>
<dbReference type="InterPro" id="IPR050596">
    <property type="entry name" value="AspAT/PAT-like"/>
</dbReference>
<evidence type="ECO:0000256" key="1">
    <source>
        <dbReference type="ARBA" id="ARBA00001933"/>
    </source>
</evidence>